<protein>
    <submittedName>
        <fullName evidence="3">Uncharacterized protein</fullName>
    </submittedName>
</protein>
<dbReference type="EMBL" id="JAANDN010000127">
    <property type="protein sequence ID" value="NUY69794.1"/>
    <property type="molecule type" value="Genomic_DNA"/>
</dbReference>
<reference evidence="3" key="1">
    <citation type="journal article" date="2015" name="J. Infect. Dis.">
        <title>Parallel Epidemics of Community-Associated Methicillin-Resistant Staphylococcus aureus USA300 Infection in North and South America.</title>
        <authorList>
            <person name="Planet P.J."/>
            <person name="Diaz L."/>
            <person name="Kolokotronis S.O."/>
            <person name="Narechania A."/>
            <person name="Reyes J."/>
            <person name="Xing G."/>
            <person name="Rincon S."/>
            <person name="Smith H."/>
            <person name="Panesso D."/>
            <person name="Ryan C."/>
            <person name="Smith D.P."/>
            <person name="Guzman M."/>
            <person name="Zurita J."/>
            <person name="Sebra R."/>
            <person name="Deikus G."/>
            <person name="Nolan R.L."/>
            <person name="Tenover F.C."/>
            <person name="Weinstock G.M."/>
            <person name="Robinson D.A."/>
            <person name="Arias C.A."/>
        </authorList>
    </citation>
    <scope>NUCLEOTIDE SEQUENCE</scope>
    <source>
        <strain evidence="3">CA15</strain>
        <strain evidence="4">M121</strain>
    </source>
</reference>
<evidence type="ECO:0000313" key="24">
    <source>
        <dbReference type="Proteomes" id="UP000433366"/>
    </source>
</evidence>
<accession>A0A1E8WYF7</accession>
<evidence type="ECO:0000313" key="21">
    <source>
        <dbReference type="Proteomes" id="UP000217245"/>
    </source>
</evidence>
<evidence type="ECO:0000313" key="17">
    <source>
        <dbReference type="EMBL" id="QCT57159.1"/>
    </source>
</evidence>
<keyword evidence="1" id="KW-0472">Membrane</keyword>
<reference evidence="14 29" key="11">
    <citation type="submission" date="2020-02" db="EMBL/GenBank/DDBJ databases">
        <title>Detection of Heterogeneous Vancomycin Intermediate Resistance in Methicillin Resistant Staphylococcus aureus Isolates from Latin-America.</title>
        <authorList>
            <person name="Castro-Cardozo B."/>
            <person name="Berrio M."/>
            <person name="Vargas M.L."/>
            <person name="Carvajal L.P."/>
            <person name="Millan L.V."/>
            <person name="Rios R."/>
            <person name="Hernandez A."/>
            <person name="Rincon S.L."/>
            <person name="Cubides P."/>
            <person name="Forero E."/>
            <person name="Dinh A."/>
            <person name="Seas C."/>
            <person name="Munita J.M."/>
            <person name="Arias C.A."/>
            <person name="Reyes J."/>
            <person name="Diaz L."/>
        </authorList>
    </citation>
    <scope>NUCLEOTIDE SEQUENCE [LARGE SCALE GENOMIC DNA]</scope>
    <source>
        <strain evidence="14 29">UG255</strain>
    </source>
</reference>
<evidence type="ECO:0000313" key="22">
    <source>
        <dbReference type="Proteomes" id="UP000293434"/>
    </source>
</evidence>
<dbReference type="EMBL" id="WPXC01000033">
    <property type="protein sequence ID" value="MVM11706.1"/>
    <property type="molecule type" value="Genomic_DNA"/>
</dbReference>
<dbReference type="Proteomes" id="UP000561555">
    <property type="component" value="Unassembled WGS sequence"/>
</dbReference>
<evidence type="ECO:0000313" key="2">
    <source>
        <dbReference type="EMBL" id="ATC71490.1"/>
    </source>
</evidence>
<evidence type="ECO:0000313" key="11">
    <source>
        <dbReference type="EMBL" id="MVM11706.1"/>
    </source>
</evidence>
<evidence type="ECO:0000313" key="18">
    <source>
        <dbReference type="EMBL" id="RZH90349.1"/>
    </source>
</evidence>
<name>A0A269LGV7_STAAU</name>
<dbReference type="EMBL" id="WPRH01000771">
    <property type="protein sequence ID" value="MVI57079.1"/>
    <property type="molecule type" value="Genomic_DNA"/>
</dbReference>
<proteinExistence type="predicted"/>
<dbReference type="Proteomes" id="UP000473113">
    <property type="component" value="Unassembled WGS sequence"/>
</dbReference>
<dbReference type="EMBL" id="WPVZ01000372">
    <property type="protein sequence ID" value="MVL45075.1"/>
    <property type="molecule type" value="Genomic_DNA"/>
</dbReference>
<feature type="transmembrane region" description="Helical" evidence="1">
    <location>
        <begin position="44"/>
        <end position="60"/>
    </location>
</feature>
<dbReference type="SMR" id="A0A269LGV7"/>
<reference evidence="6" key="14">
    <citation type="submission" date="2021-08" db="EMBL/GenBank/DDBJ databases">
        <title>Whole-genome sequencing of local methicillin-resistant S. aureus strain Lr2.</title>
        <authorList>
            <person name="Ali A."/>
            <person name="Ullah N."/>
        </authorList>
    </citation>
    <scope>NUCLEOTIDE SEQUENCE</scope>
    <source>
        <strain evidence="6">Lr2</strain>
    </source>
</reference>
<evidence type="ECO:0000313" key="15">
    <source>
        <dbReference type="EMBL" id="NUY13712.1"/>
    </source>
</evidence>
<evidence type="ECO:0000313" key="5">
    <source>
        <dbReference type="EMBL" id="KSA80591.1"/>
    </source>
</evidence>
<dbReference type="Proteomes" id="UP000547874">
    <property type="component" value="Unassembled WGS sequence"/>
</dbReference>
<dbReference type="Proteomes" id="UP000478867">
    <property type="component" value="Unassembled WGS sequence"/>
</dbReference>
<evidence type="ECO:0000313" key="23">
    <source>
        <dbReference type="Proteomes" id="UP000294017"/>
    </source>
</evidence>
<dbReference type="EMBL" id="CP023391">
    <property type="protein sequence ID" value="ATC71490.1"/>
    <property type="molecule type" value="Genomic_DNA"/>
</dbReference>
<evidence type="ECO:0000313" key="7">
    <source>
        <dbReference type="EMBL" id="MCE3362215.1"/>
    </source>
</evidence>
<dbReference type="Proteomes" id="UP000217245">
    <property type="component" value="Chromosome"/>
</dbReference>
<evidence type="ECO:0000313" key="30">
    <source>
        <dbReference type="Proteomes" id="UP000478431"/>
    </source>
</evidence>
<keyword evidence="1" id="KW-0812">Transmembrane</keyword>
<evidence type="ECO:0000313" key="9">
    <source>
        <dbReference type="EMBL" id="MVK35484.1"/>
    </source>
</evidence>
<dbReference type="Proteomes" id="UP000466646">
    <property type="component" value="Unassembled WGS sequence"/>
</dbReference>
<evidence type="ECO:0000313" key="32">
    <source>
        <dbReference type="Proteomes" id="UP000547874"/>
    </source>
</evidence>
<reference evidence="5" key="2">
    <citation type="submission" date="2015-06" db="EMBL/GenBank/DDBJ databases">
        <authorList>
            <person name="Diene S.M."/>
            <person name="Von Dach E."/>
            <person name="Fankhauser C."/>
            <person name="Schrenzel J."/>
            <person name="Harbarth S."/>
            <person name="Francois P."/>
        </authorList>
    </citation>
    <scope>NUCLEOTIDE SEQUENCE</scope>
    <source>
        <strain evidence="5">MRSA_S26</strain>
    </source>
</reference>
<dbReference type="Proteomes" id="UP000434412">
    <property type="component" value="Unassembled WGS sequence"/>
</dbReference>
<evidence type="ECO:0000313" key="13">
    <source>
        <dbReference type="EMBL" id="NGK22302.1"/>
    </source>
</evidence>
<dbReference type="Proteomes" id="UP000433366">
    <property type="component" value="Unassembled WGS sequence"/>
</dbReference>
<evidence type="ECO:0000313" key="31">
    <source>
        <dbReference type="Proteomes" id="UP000478867"/>
    </source>
</evidence>
<reference evidence="32 33" key="9">
    <citation type="journal article" date="2020" name="J. Antimicrob. Chemother.">
        <title>Detection of heterogeneous vancomycin intermediate resistance in MRSA isolates from Latin America.</title>
        <authorList>
            <person name="Castro B.E."/>
            <person name="Berrio M."/>
            <person name="Vargas M.L."/>
            <person name="Carvajal L.P."/>
            <person name="Millan L.V."/>
            <person name="Rios R."/>
            <person name="Hernandez A.K."/>
            <person name="Rincon S."/>
            <person name="Cubides P."/>
            <person name="Forero E."/>
            <person name="Dinh A."/>
            <person name="Seas C."/>
            <person name="Munita J.M."/>
            <person name="Arias C.A."/>
            <person name="Reyes J."/>
            <person name="Diaz L."/>
        </authorList>
    </citation>
    <scope>NUCLEOTIDE SEQUENCE [LARGE SCALE GENOMIC DNA]</scope>
    <source>
        <strain evidence="15 32">UE1097</strain>
        <strain evidence="16 33">UP89</strain>
    </source>
</reference>
<dbReference type="RefSeq" id="WP_001791844.1">
    <property type="nucleotide sequence ID" value="NC_021670.1"/>
</dbReference>
<reference evidence="5" key="3">
    <citation type="journal article" date="2016" name="J. Infect. Dis.">
        <title>Comparative Genomics of Community-Associated Methicillin-Resistant Staphylococcus aureus Shows the Emergence of Clone ST8-USA300 in Geneva, Switzerland.</title>
        <authorList>
            <person name="Von Dach E."/>
            <person name="Diene S.M."/>
            <person name="Fankhauser C."/>
            <person name="Schrenzel J."/>
            <person name="Harbarth S."/>
            <person name="Francois P."/>
        </authorList>
    </citation>
    <scope>NUCLEOTIDE SEQUENCE</scope>
    <source>
        <strain evidence="5">MRSA_S26</strain>
    </source>
</reference>
<dbReference type="Proteomes" id="UP001200271">
    <property type="component" value="Unassembled WGS sequence"/>
</dbReference>
<sequence length="61" mass="7191">MKNTAMRALNFAVKIKNNIRQLYAQNHRLLSYTAVTIISKEMEYSAIVVFVLTFLYFTWLT</sequence>
<dbReference type="EMBL" id="LALJ01000013">
    <property type="protein sequence ID" value="KMR36470.1"/>
    <property type="molecule type" value="Genomic_DNA"/>
</dbReference>
<evidence type="ECO:0000313" key="20">
    <source>
        <dbReference type="EMBL" id="TXL46815.1"/>
    </source>
</evidence>
<reference evidence="13 30" key="12">
    <citation type="submission" date="2020-02" db="EMBL/GenBank/DDBJ databases">
        <title>Novel Insights Into The Classification of Staphylococcal Beta-Lactamases In Relation To The Cefazolin Inoculum Effect.</title>
        <authorList>
            <person name="Carvajal L.P."/>
            <person name="Rincon S."/>
            <person name="Echeverri A."/>
            <person name="Porras J."/>
            <person name="Rios R."/>
            <person name="Ordonez K."/>
            <person name="Seas C."/>
            <person name="Gomez-Villegas S."/>
            <person name="Diaz L."/>
            <person name="Arias C.A."/>
            <person name="Reyes J."/>
        </authorList>
    </citation>
    <scope>NUCLEOTIDE SEQUENCE [LARGE SCALE GENOMIC DNA]</scope>
    <source>
        <strain evidence="13 30">UP127</strain>
    </source>
</reference>
<dbReference type="Proteomes" id="UP000471199">
    <property type="component" value="Unassembled WGS sequence"/>
</dbReference>
<evidence type="ECO:0000313" key="16">
    <source>
        <dbReference type="EMBL" id="NUY69794.1"/>
    </source>
</evidence>
<evidence type="ECO:0000313" key="8">
    <source>
        <dbReference type="EMBL" id="MVI57079.1"/>
    </source>
</evidence>
<reference evidence="7" key="13">
    <citation type="journal article" date="2021" name="Front Med (Lausanne)">
        <title>The Prevalence and Determinants of Fusidic Acid Resistance Among Methicillin-Resistant Staphylococcus aureus Clinical Isolates in China.</title>
        <authorList>
            <person name="Zhao H."/>
            <person name="Wang X."/>
            <person name="Wang B."/>
            <person name="Xu Y."/>
            <person name="Rao L."/>
            <person name="Wan B."/>
            <person name="Guo Y."/>
            <person name="Wu X."/>
            <person name="Yu J."/>
            <person name="Chen L."/>
            <person name="Li M."/>
            <person name="Yu F."/>
        </authorList>
    </citation>
    <scope>NUCLEOTIDE SEQUENCE</scope>
    <source>
        <strain evidence="7">NC-4</strain>
    </source>
</reference>
<dbReference type="Proteomes" id="UP000309390">
    <property type="component" value="Unassembled WGS sequence"/>
</dbReference>
<dbReference type="EMBL" id="JAAFLG010000017">
    <property type="protein sequence ID" value="NDP56636.1"/>
    <property type="molecule type" value="Genomic_DNA"/>
</dbReference>
<evidence type="ECO:0000313" key="26">
    <source>
        <dbReference type="Proteomes" id="UP000451682"/>
    </source>
</evidence>
<gene>
    <name evidence="5" type="ORF">ACR79_02480</name>
    <name evidence="2" type="ORF">CNH36_07410</name>
    <name evidence="20" type="ORF">DQU50_03065</name>
    <name evidence="17" type="ORF">E1948_06890</name>
    <name evidence="6" type="ORF">E1948_07700</name>
    <name evidence="18" type="ORF">EIG94_14800</name>
    <name evidence="19" type="ORF">EIH03_12095</name>
    <name evidence="4" type="ORF">EP54_14015</name>
    <name evidence="3" type="ORF">EQ90_07255</name>
    <name evidence="13" type="ORF">G0Z31_12465</name>
    <name evidence="14" type="ORF">G6Y24_07635</name>
    <name evidence="8" type="ORF">GO793_14620</name>
    <name evidence="9" type="ORF">GO814_10085</name>
    <name evidence="10" type="ORF">GO941_06165</name>
    <name evidence="11" type="ORF">GO942_13645</name>
    <name evidence="15" type="ORF">GQX37_14530</name>
    <name evidence="16" type="ORF">GQX52_14475</name>
    <name evidence="12" type="ORF">GZ130_08470</name>
    <name evidence="7" type="ORF">LB359_07620</name>
</gene>
<dbReference type="EMBL" id="JAALTR010000193">
    <property type="protein sequence ID" value="NGW67361.1"/>
    <property type="molecule type" value="Genomic_DNA"/>
</dbReference>
<evidence type="ECO:0000313" key="25">
    <source>
        <dbReference type="Proteomes" id="UP000434412"/>
    </source>
</evidence>
<dbReference type="EMBL" id="JAIGOF010000008">
    <property type="protein sequence ID" value="MBX8594488.1"/>
    <property type="molecule type" value="Genomic_DNA"/>
</dbReference>
<dbReference type="Proteomes" id="UP000478431">
    <property type="component" value="Unassembled WGS sequence"/>
</dbReference>
<reference evidence="24 25" key="8">
    <citation type="submission" date="2019-11" db="EMBL/GenBank/DDBJ databases">
        <title>Implementation of targeted gown and glove precautions to prevent Staphylococcus aureus acquisition in community-based nursing homes.</title>
        <authorList>
            <person name="Stine O.C."/>
        </authorList>
    </citation>
    <scope>NUCLEOTIDE SEQUENCE [LARGE SCALE GENOMIC DNA]</scope>
    <source>
        <strain evidence="11 31">S_1081.LBCF.DN</strain>
        <strain evidence="10 25">S_2023.LVRQ.AN</strain>
        <strain evidence="9 28">S_2062.LAUP.DI</strain>
        <strain evidence="8 24">S_4031.LGMP.AI</strain>
    </source>
</reference>
<dbReference type="Proteomes" id="UP000293434">
    <property type="component" value="Unassembled WGS sequence"/>
</dbReference>
<evidence type="ECO:0000313" key="14">
    <source>
        <dbReference type="EMBL" id="NGW67361.1"/>
    </source>
</evidence>
<evidence type="ECO:0000313" key="28">
    <source>
        <dbReference type="Proteomes" id="UP000471199"/>
    </source>
</evidence>
<keyword evidence="1" id="KW-1133">Transmembrane helix</keyword>
<reference evidence="22 23" key="6">
    <citation type="submission" date="2018-11" db="EMBL/GenBank/DDBJ databases">
        <title>Genomic profiling of Staphylococcus species from a Poultry farm system in KwaZulu-Natal, South Africa.</title>
        <authorList>
            <person name="Amoako D.G."/>
            <person name="Somboro A.M."/>
            <person name="Abia A.L.K."/>
            <person name="Bester L.A."/>
            <person name="Essack S.Y."/>
        </authorList>
    </citation>
    <scope>NUCLEOTIDE SEQUENCE [LARGE SCALE GENOMIC DNA]</scope>
    <source>
        <strain evidence="19 23">SA12</strain>
        <strain evidence="18 22">SA9</strain>
    </source>
</reference>
<dbReference type="Proteomes" id="UP000294017">
    <property type="component" value="Unassembled WGS sequence"/>
</dbReference>
<organism evidence="3">
    <name type="scientific">Staphylococcus aureus</name>
    <dbReference type="NCBI Taxonomy" id="1280"/>
    <lineage>
        <taxon>Bacteria</taxon>
        <taxon>Bacillati</taxon>
        <taxon>Bacillota</taxon>
        <taxon>Bacilli</taxon>
        <taxon>Bacillales</taxon>
        <taxon>Staphylococcaceae</taxon>
        <taxon>Staphylococcus</taxon>
    </lineage>
</organism>
<evidence type="ECO:0000313" key="27">
    <source>
        <dbReference type="Proteomes" id="UP000466646"/>
    </source>
</evidence>
<evidence type="ECO:0000313" key="19">
    <source>
        <dbReference type="EMBL" id="RZI06015.1"/>
    </source>
</evidence>
<reference evidence="2 21" key="4">
    <citation type="submission" date="2017-09" db="EMBL/GenBank/DDBJ databases">
        <title>A single nucleotide polymorphism in the Staphylococcus aureus virulence regulator SaeR abolishes pathogenesis.</title>
        <authorList>
            <person name="Copin R.J."/>
            <person name="Sause W."/>
            <person name="Shopsin B."/>
            <person name="Torres V.J."/>
        </authorList>
    </citation>
    <scope>NUCLEOTIDE SEQUENCE [LARGE SCALE GENOMIC DNA]</scope>
    <source>
        <strain evidence="21">Newman</strain>
        <strain evidence="2">Newman_D2C</strain>
    </source>
</reference>
<accession>A0A269LGV7</accession>
<reference evidence="12 27" key="10">
    <citation type="submission" date="2020-01" db="EMBL/GenBank/DDBJ databases">
        <title>Analysis of Virulence and Antimicrobial Resistance Gene Carriage in Staphylococcus aureus Infections in Equids Using Whole Genome Sequencing.</title>
        <authorList>
            <person name="Little S.V."/>
            <person name="Hillhouse A.E."/>
            <person name="Cohen N.D."/>
            <person name="Lawhon S.D."/>
            <person name="Bryan L.K."/>
        </authorList>
    </citation>
    <scope>NUCLEOTIDE SEQUENCE [LARGE SCALE GENOMIC DNA]</scope>
    <source>
        <strain evidence="12 27">61-017</strain>
    </source>
</reference>
<evidence type="ECO:0000313" key="6">
    <source>
        <dbReference type="EMBL" id="MBX8594488.1"/>
    </source>
</evidence>
<evidence type="ECO:0000313" key="3">
    <source>
        <dbReference type="EMBL" id="KMR36470.1"/>
    </source>
</evidence>
<evidence type="ECO:0000313" key="12">
    <source>
        <dbReference type="EMBL" id="NDP56636.1"/>
    </source>
</evidence>
<evidence type="ECO:0000313" key="10">
    <source>
        <dbReference type="EMBL" id="MVL45075.1"/>
    </source>
</evidence>
<reference evidence="17" key="7">
    <citation type="submission" date="2019-04" db="EMBL/GenBank/DDBJ databases">
        <title>Whole-genome sequencing of local methicillin-resistant S. aureus strain Lr2.</title>
        <authorList>
            <person name="Ullah N."/>
            <person name="Ali A."/>
        </authorList>
    </citation>
    <scope>NUCLEOTIDE SEQUENCE [LARGE SCALE GENOMIC DNA]</scope>
    <source>
        <strain evidence="17">Lr2</strain>
    </source>
</reference>
<dbReference type="EMBL" id="CP038850">
    <property type="protein sequence ID" value="QCT57159.1"/>
    <property type="molecule type" value="Genomic_DNA"/>
</dbReference>
<evidence type="ECO:0000256" key="1">
    <source>
        <dbReference type="SAM" id="Phobius"/>
    </source>
</evidence>
<evidence type="ECO:0000313" key="29">
    <source>
        <dbReference type="Proteomes" id="UP000473113"/>
    </source>
</evidence>
<evidence type="ECO:0000313" key="4">
    <source>
        <dbReference type="EMBL" id="KMR55761.1"/>
    </source>
</evidence>
<dbReference type="Proteomes" id="UP000451682">
    <property type="component" value="Unassembled WGS sequence"/>
</dbReference>
<dbReference type="EMBL" id="QNXF01000002">
    <property type="protein sequence ID" value="TXL46815.1"/>
    <property type="molecule type" value="Genomic_DNA"/>
</dbReference>
<dbReference type="Proteomes" id="UP000052129">
    <property type="component" value="Unassembled WGS sequence"/>
</dbReference>
<dbReference type="AlphaFoldDB" id="A0A269LGV7"/>
<dbReference type="EMBL" id="RQTF01000256">
    <property type="protein sequence ID" value="RZI06015.1"/>
    <property type="molecule type" value="Genomic_DNA"/>
</dbReference>
<dbReference type="EMBL" id="WPTS01000029">
    <property type="protein sequence ID" value="MVK35484.1"/>
    <property type="molecule type" value="Genomic_DNA"/>
</dbReference>
<dbReference type="EMBL" id="JAAJIY010000056">
    <property type="protein sequence ID" value="NGK22302.1"/>
    <property type="molecule type" value="Genomic_DNA"/>
</dbReference>
<dbReference type="EMBL" id="LALQ01000085">
    <property type="protein sequence ID" value="KMR55761.1"/>
    <property type="molecule type" value="Genomic_DNA"/>
</dbReference>
<dbReference type="EMBL" id="JAANEC010000145">
    <property type="protein sequence ID" value="NUY13712.1"/>
    <property type="molecule type" value="Genomic_DNA"/>
</dbReference>
<evidence type="ECO:0000313" key="33">
    <source>
        <dbReference type="Proteomes" id="UP000561555"/>
    </source>
</evidence>
<dbReference type="EMBL" id="RQTC01000373">
    <property type="protein sequence ID" value="RZH90349.1"/>
    <property type="molecule type" value="Genomic_DNA"/>
</dbReference>
<reference evidence="7" key="15">
    <citation type="submission" date="2023-08" db="EMBL/GenBank/DDBJ databases">
        <authorList>
            <person name="Zhao H."/>
            <person name="Wang X."/>
        </authorList>
    </citation>
    <scope>NUCLEOTIDE SEQUENCE</scope>
    <source>
        <strain evidence="7">NC-4</strain>
    </source>
</reference>
<dbReference type="EMBL" id="LFVP01000002">
    <property type="protein sequence ID" value="KSA80591.1"/>
    <property type="molecule type" value="Genomic_DNA"/>
</dbReference>
<reference evidence="20 26" key="5">
    <citation type="submission" date="2018-06" db="EMBL/GenBank/DDBJ databases">
        <title>Whole genome sequencing to identify and define MRSA outbreaks.</title>
        <authorList>
            <person name="Sullivan M.J."/>
            <person name="Altman D.R."/>
            <person name="Chacko K."/>
            <person name="Ciferri B."/>
            <person name="Webster E."/>
            <person name="Deikus G."/>
            <person name="Lewis M."/>
            <person name="Khan Z."/>
            <person name="Beckford C."/>
            <person name="Rendo A."/>
            <person name="Samaroo F."/>
            <person name="Sebra R."/>
            <person name="Karam-Howlin R."/>
            <person name="Southwick K."/>
            <person name="Adams E."/>
            <person name="Ying L."/>
            <person name="Kornblum J."/>
            <person name="Factor S."/>
            <person name="Danesh Yazdi M."/>
            <person name="Dingle T."/>
            <person name="Hamula C."/>
            <person name="Bashir A."/>
            <person name="Schadt E."/>
            <person name="Kasarskis A."/>
            <person name="Patel G."/>
            <person name="Wallach F."/>
            <person name="Gibbs K."/>
            <person name="Van Bakel H."/>
        </authorList>
    </citation>
    <scope>NUCLEOTIDE SEQUENCE [LARGE SCALE GENOMIC DNA]</scope>
    <source>
        <strain evidence="20">Pt013</strain>
        <strain evidence="26">pt013</strain>
    </source>
</reference>
<dbReference type="EMBL" id="JAIUEN010000052">
    <property type="protein sequence ID" value="MCE3362215.1"/>
    <property type="molecule type" value="Genomic_DNA"/>
</dbReference>